<keyword evidence="4" id="KW-1185">Reference proteome</keyword>
<comment type="caution">
    <text evidence="3">The sequence shown here is derived from an EMBL/GenBank/DDBJ whole genome shotgun (WGS) entry which is preliminary data.</text>
</comment>
<sequence length="147" mass="15875">MRFHLIDRIEEWEPEKFIVAHKLTSRAEDYWPAEKPVMPPGLVLETVCQAATWLLMLGSDFRKRAALLSVDAAVYTADVVPGDVLDVEASITSITGEAAVIDGTVLVGGATVLTASGIMCALLDAGTLEDPEETRRMARELCGTEEG</sequence>
<evidence type="ECO:0000256" key="1">
    <source>
        <dbReference type="ARBA" id="ARBA00009174"/>
    </source>
</evidence>
<dbReference type="STRING" id="1912961.BU204_24235"/>
<gene>
    <name evidence="3" type="ORF">BU204_24235</name>
</gene>
<dbReference type="InterPro" id="IPR029069">
    <property type="entry name" value="HotDog_dom_sf"/>
</dbReference>
<dbReference type="PANTHER" id="PTHR30272:SF1">
    <property type="entry name" value="3-HYDROXYACYL-[ACYL-CARRIER-PROTEIN] DEHYDRATASE"/>
    <property type="match status" value="1"/>
</dbReference>
<dbReference type="AlphaFoldDB" id="A0A1Q8CKX3"/>
<evidence type="ECO:0000313" key="3">
    <source>
        <dbReference type="EMBL" id="OLF15010.1"/>
    </source>
</evidence>
<keyword evidence="2" id="KW-0456">Lyase</keyword>
<protein>
    <submittedName>
        <fullName evidence="3">3-hydroxylacyl-ACP dehydratase</fullName>
    </submittedName>
</protein>
<dbReference type="EMBL" id="MSIE01000046">
    <property type="protein sequence ID" value="OLF15010.1"/>
    <property type="molecule type" value="Genomic_DNA"/>
</dbReference>
<evidence type="ECO:0000313" key="4">
    <source>
        <dbReference type="Proteomes" id="UP000185596"/>
    </source>
</evidence>
<evidence type="ECO:0000256" key="2">
    <source>
        <dbReference type="ARBA" id="ARBA00023239"/>
    </source>
</evidence>
<accession>A0A1Q8CKX3</accession>
<dbReference type="PANTHER" id="PTHR30272">
    <property type="entry name" value="3-HYDROXYACYL-[ACYL-CARRIER-PROTEIN] DEHYDRATASE"/>
    <property type="match status" value="1"/>
</dbReference>
<dbReference type="SUPFAM" id="SSF54637">
    <property type="entry name" value="Thioesterase/thiol ester dehydrase-isomerase"/>
    <property type="match status" value="1"/>
</dbReference>
<dbReference type="Pfam" id="PF07977">
    <property type="entry name" value="FabA"/>
    <property type="match status" value="1"/>
</dbReference>
<dbReference type="GO" id="GO:0016829">
    <property type="term" value="F:lyase activity"/>
    <property type="evidence" value="ECO:0007669"/>
    <property type="project" value="UniProtKB-KW"/>
</dbReference>
<dbReference type="Proteomes" id="UP000185596">
    <property type="component" value="Unassembled WGS sequence"/>
</dbReference>
<dbReference type="InterPro" id="IPR013114">
    <property type="entry name" value="FabA_FabZ"/>
</dbReference>
<dbReference type="OrthoDB" id="4566877at2"/>
<comment type="similarity">
    <text evidence="1">Belongs to the thioester dehydratase family. FabZ subfamily.</text>
</comment>
<dbReference type="Gene3D" id="3.10.129.10">
    <property type="entry name" value="Hotdog Thioesterase"/>
    <property type="match status" value="1"/>
</dbReference>
<dbReference type="RefSeq" id="WP_075128039.1">
    <property type="nucleotide sequence ID" value="NZ_MSIE01000046.1"/>
</dbReference>
<proteinExistence type="inferred from homology"/>
<reference evidence="3 4" key="1">
    <citation type="submission" date="2016-12" db="EMBL/GenBank/DDBJ databases">
        <title>The draft genome sequence of Actinophytocola sp. 11-183.</title>
        <authorList>
            <person name="Wang W."/>
            <person name="Yuan L."/>
        </authorList>
    </citation>
    <scope>NUCLEOTIDE SEQUENCE [LARGE SCALE GENOMIC DNA]</scope>
    <source>
        <strain evidence="3 4">11-183</strain>
    </source>
</reference>
<name>A0A1Q8CKX3_9PSEU</name>
<organism evidence="3 4">
    <name type="scientific">Actinophytocola xanthii</name>
    <dbReference type="NCBI Taxonomy" id="1912961"/>
    <lineage>
        <taxon>Bacteria</taxon>
        <taxon>Bacillati</taxon>
        <taxon>Actinomycetota</taxon>
        <taxon>Actinomycetes</taxon>
        <taxon>Pseudonocardiales</taxon>
        <taxon>Pseudonocardiaceae</taxon>
    </lineage>
</organism>